<dbReference type="SUPFAM" id="SSF69318">
    <property type="entry name" value="Integrin alpha N-terminal domain"/>
    <property type="match status" value="1"/>
</dbReference>
<dbReference type="PANTHER" id="PTHR44103:SF1">
    <property type="entry name" value="PROPROTEIN CONVERTASE P"/>
    <property type="match status" value="1"/>
</dbReference>
<dbReference type="Gene3D" id="2.130.10.130">
    <property type="entry name" value="Integrin alpha, N-terminal"/>
    <property type="match status" value="2"/>
</dbReference>
<dbReference type="Pfam" id="PF13517">
    <property type="entry name" value="FG-GAP_3"/>
    <property type="match status" value="1"/>
</dbReference>
<dbReference type="EMBL" id="MNQU01000235">
    <property type="protein sequence ID" value="OKZ32224.1"/>
    <property type="molecule type" value="Genomic_DNA"/>
</dbReference>
<gene>
    <name evidence="2" type="ORF">BHV79_11080</name>
</gene>
<evidence type="ECO:0000256" key="1">
    <source>
        <dbReference type="ARBA" id="ARBA00022729"/>
    </source>
</evidence>
<dbReference type="Proteomes" id="UP000186549">
    <property type="component" value="Unassembled WGS sequence"/>
</dbReference>
<dbReference type="InterPro" id="IPR028994">
    <property type="entry name" value="Integrin_alpha_N"/>
</dbReference>
<comment type="caution">
    <text evidence="2">The sequence shown here is derived from an EMBL/GenBank/DDBJ whole genome shotgun (WGS) entry which is preliminary data.</text>
</comment>
<protein>
    <recommendedName>
        <fullName evidence="4">FG-GAP repeat protein</fullName>
    </recommendedName>
</protein>
<dbReference type="InterPro" id="IPR013517">
    <property type="entry name" value="FG-GAP"/>
</dbReference>
<keyword evidence="1" id="KW-0732">Signal</keyword>
<evidence type="ECO:0008006" key="4">
    <source>
        <dbReference type="Google" id="ProtNLM"/>
    </source>
</evidence>
<name>A0A1Q6I011_BACUN</name>
<evidence type="ECO:0000313" key="3">
    <source>
        <dbReference type="Proteomes" id="UP000186549"/>
    </source>
</evidence>
<organism evidence="2 3">
    <name type="scientific">Bacteroides uniformis</name>
    <dbReference type="NCBI Taxonomy" id="820"/>
    <lineage>
        <taxon>Bacteria</taxon>
        <taxon>Pseudomonadati</taxon>
        <taxon>Bacteroidota</taxon>
        <taxon>Bacteroidia</taxon>
        <taxon>Bacteroidales</taxon>
        <taxon>Bacteroidaceae</taxon>
        <taxon>Bacteroides</taxon>
    </lineage>
</organism>
<dbReference type="AlphaFoldDB" id="A0A1Q6I011"/>
<sequence length="722" mass="78371">MLVAAAATALSAGAEATWEFNTNSTNFLVGAQGGQGIMADFNNDGRLDIYYSGTGVNPIYSQPGLLNWQASSNMLYNNGDGTFTQDIISAEGTGEFEDEYDGDGNLVGQREKYRYVDPKHGIWPATYPHFATIDYNNDGLVDLLVAGKENNDWAAGFFNRIPEDFRASTSQGNFCMVLYKNNGDGTFSIEPNCNLPIVIPDRNNGGANFFNTIAWGDYDRDGYVDLAFCGIARDADPGEPNRVAQLWRNIDGTGRFEQMNIAETRGGSWTDAVTEGEGDEKVEVIPSRELEGWFLLISGNVTMADINNDGWLDLVFDGWCNKVSDGVYEAGSNGRVYLNVDNGEGGRKFIDVTDPSGQFYLTRAGNTQLIDLDGDGYLDLMNVGYGDHGLGWKTLYAHNNMGDDPENTKPEEIYNYCDPMGQYGLADTECVKMIARDFDGDDIMDFLYVGAYDEKVFVGDAGGNYTQSVAMPIRGFDGSDGGEAVGDLTGNGLADRFQTGYTWVHDNAEMDGKNYREIIGCGDWAFGKWIWHNTTDVEIIAPDVPANVKTSIDETAKTITIEWDDVESPNCAYNVVVLTPSGKVIANIPVDPVTGALKVAENKNIAIRPFVNKYTLPYNEVGEYKMGVQALSLNNEKASAIAWGQNLVAGVGNITTDLTDNDVKVTVNGNSIVANATANADVKVIDMMGRTIATGVTNTPINVEANGVLIVNVAGKSVKVVK</sequence>
<reference evidence="2 3" key="1">
    <citation type="journal article" date="2016" name="Nat. Biotechnol.">
        <title>Measurement of bacterial replication rates in microbial communities.</title>
        <authorList>
            <person name="Brown C.T."/>
            <person name="Olm M.R."/>
            <person name="Thomas B.C."/>
            <person name="Banfield J.F."/>
        </authorList>
    </citation>
    <scope>NUCLEOTIDE SEQUENCE [LARGE SCALE GENOMIC DNA]</scope>
    <source>
        <strain evidence="2">45_41</strain>
    </source>
</reference>
<proteinExistence type="predicted"/>
<accession>A0A1Q6I011</accession>
<dbReference type="PANTHER" id="PTHR44103">
    <property type="entry name" value="PROPROTEIN CONVERTASE P"/>
    <property type="match status" value="1"/>
</dbReference>
<evidence type="ECO:0000313" key="2">
    <source>
        <dbReference type="EMBL" id="OKZ32224.1"/>
    </source>
</evidence>